<keyword evidence="3" id="KW-0238">DNA-binding</keyword>
<comment type="similarity">
    <text evidence="1">Belongs to the LysR transcriptional regulatory family.</text>
</comment>
<feature type="domain" description="HTH lysR-type" evidence="5">
    <location>
        <begin position="1"/>
        <end position="61"/>
    </location>
</feature>
<dbReference type="Gene3D" id="3.40.190.10">
    <property type="entry name" value="Periplasmic binding protein-like II"/>
    <property type="match status" value="2"/>
</dbReference>
<proteinExistence type="inferred from homology"/>
<evidence type="ECO:0000313" key="7">
    <source>
        <dbReference type="Proteomes" id="UP000051260"/>
    </source>
</evidence>
<dbReference type="GO" id="GO:0032993">
    <property type="term" value="C:protein-DNA complex"/>
    <property type="evidence" value="ECO:0007669"/>
    <property type="project" value="TreeGrafter"/>
</dbReference>
<keyword evidence="7" id="KW-1185">Reference proteome</keyword>
<keyword evidence="2" id="KW-0805">Transcription regulation</keyword>
<dbReference type="GO" id="GO:0003700">
    <property type="term" value="F:DNA-binding transcription factor activity"/>
    <property type="evidence" value="ECO:0007669"/>
    <property type="project" value="InterPro"/>
</dbReference>
<dbReference type="STRING" id="1715692.RUE5091_04416"/>
<evidence type="ECO:0000256" key="3">
    <source>
        <dbReference type="ARBA" id="ARBA00023125"/>
    </source>
</evidence>
<dbReference type="SUPFAM" id="SSF53850">
    <property type="entry name" value="Periplasmic binding protein-like II"/>
    <property type="match status" value="1"/>
</dbReference>
<dbReference type="Proteomes" id="UP000051260">
    <property type="component" value="Unassembled WGS sequence"/>
</dbReference>
<dbReference type="InterPro" id="IPR036388">
    <property type="entry name" value="WH-like_DNA-bd_sf"/>
</dbReference>
<dbReference type="RefSeq" id="WP_058284011.1">
    <property type="nucleotide sequence ID" value="NZ_CYUD01000023.1"/>
</dbReference>
<name>A0A0N7MB04_9RHOB</name>
<dbReference type="OrthoDB" id="8679465at2"/>
<accession>A0A0N7MB04</accession>
<dbReference type="Pfam" id="PF00126">
    <property type="entry name" value="HTH_1"/>
    <property type="match status" value="1"/>
</dbReference>
<evidence type="ECO:0000313" key="6">
    <source>
        <dbReference type="EMBL" id="CUK19669.1"/>
    </source>
</evidence>
<gene>
    <name evidence="6" type="primary">hcaR_6</name>
    <name evidence="6" type="ORF">RUE5091_04416</name>
</gene>
<evidence type="ECO:0000256" key="2">
    <source>
        <dbReference type="ARBA" id="ARBA00023015"/>
    </source>
</evidence>
<dbReference type="SUPFAM" id="SSF46785">
    <property type="entry name" value="Winged helix' DNA-binding domain"/>
    <property type="match status" value="1"/>
</dbReference>
<dbReference type="EMBL" id="CYUD01000023">
    <property type="protein sequence ID" value="CUK19669.1"/>
    <property type="molecule type" value="Genomic_DNA"/>
</dbReference>
<keyword evidence="4" id="KW-0804">Transcription</keyword>
<dbReference type="PROSITE" id="PS50931">
    <property type="entry name" value="HTH_LYSR"/>
    <property type="match status" value="1"/>
</dbReference>
<dbReference type="Gene3D" id="1.10.10.10">
    <property type="entry name" value="Winged helix-like DNA-binding domain superfamily/Winged helix DNA-binding domain"/>
    <property type="match status" value="1"/>
</dbReference>
<evidence type="ECO:0000256" key="1">
    <source>
        <dbReference type="ARBA" id="ARBA00009437"/>
    </source>
</evidence>
<reference evidence="7" key="1">
    <citation type="submission" date="2015-09" db="EMBL/GenBank/DDBJ databases">
        <authorList>
            <person name="Rodrigo-Torres L."/>
            <person name="Arahal D.R."/>
        </authorList>
    </citation>
    <scope>NUCLEOTIDE SEQUENCE [LARGE SCALE GENOMIC DNA]</scope>
    <source>
        <strain evidence="7">CECT 5091</strain>
    </source>
</reference>
<dbReference type="InterPro" id="IPR005119">
    <property type="entry name" value="LysR_subst-bd"/>
</dbReference>
<dbReference type="InterPro" id="IPR036390">
    <property type="entry name" value="WH_DNA-bd_sf"/>
</dbReference>
<evidence type="ECO:0000259" key="5">
    <source>
        <dbReference type="PROSITE" id="PS50931"/>
    </source>
</evidence>
<organism evidence="6 7">
    <name type="scientific">Ruegeria denitrificans</name>
    <dbReference type="NCBI Taxonomy" id="1715692"/>
    <lineage>
        <taxon>Bacteria</taxon>
        <taxon>Pseudomonadati</taxon>
        <taxon>Pseudomonadota</taxon>
        <taxon>Alphaproteobacteria</taxon>
        <taxon>Rhodobacterales</taxon>
        <taxon>Roseobacteraceae</taxon>
        <taxon>Ruegeria</taxon>
    </lineage>
</organism>
<dbReference type="GO" id="GO:0003677">
    <property type="term" value="F:DNA binding"/>
    <property type="evidence" value="ECO:0007669"/>
    <property type="project" value="UniProtKB-KW"/>
</dbReference>
<dbReference type="AlphaFoldDB" id="A0A0N7MB04"/>
<sequence>MDTSLKALRYFMAAANSGSITEASKQMHVVPSAILAAVNQVEDAFGLQLTVRHRAKGIAPTSTGQILMPRIQHLLDEYETLMSQGAEMRTHLVGTLTVGYYAPVAPAFLPGIAQSLLVENPRVDIKFIECDSNSAQAGLLSGEFDVILSVAESLAPGVTYETLIDVPAYLLVPEKHAFASQASVSLSDLNDQAMVLLDLPVISDYYSRMFEQAEVAPNIVCTATTLEMVRSLVGTGVGCSLLHMRPKTQLTYSGHRIVEIPLHPAVDPLKIVLAYLPNNPRRVVKYFTDSLRDLFAESDVDRLLVAPSDSE</sequence>
<evidence type="ECO:0000256" key="4">
    <source>
        <dbReference type="ARBA" id="ARBA00023163"/>
    </source>
</evidence>
<dbReference type="Pfam" id="PF03466">
    <property type="entry name" value="LysR_substrate"/>
    <property type="match status" value="1"/>
</dbReference>
<protein>
    <submittedName>
        <fullName evidence="6">Hca operon transcriptional activator</fullName>
    </submittedName>
</protein>
<dbReference type="InterPro" id="IPR000847">
    <property type="entry name" value="LysR_HTH_N"/>
</dbReference>
<dbReference type="PANTHER" id="PTHR30346">
    <property type="entry name" value="TRANSCRIPTIONAL DUAL REGULATOR HCAR-RELATED"/>
    <property type="match status" value="1"/>
</dbReference>
<dbReference type="PANTHER" id="PTHR30346:SF0">
    <property type="entry name" value="HCA OPERON TRANSCRIPTIONAL ACTIVATOR HCAR"/>
    <property type="match status" value="1"/>
</dbReference>